<accession>A0AAV4U356</accession>
<dbReference type="SMART" id="SM00494">
    <property type="entry name" value="ChtBD2"/>
    <property type="match status" value="2"/>
</dbReference>
<dbReference type="GO" id="GO:0008061">
    <property type="term" value="F:chitin binding"/>
    <property type="evidence" value="ECO:0007669"/>
    <property type="project" value="UniProtKB-KW"/>
</dbReference>
<keyword evidence="8" id="KW-1185">Reference proteome</keyword>
<dbReference type="AlphaFoldDB" id="A0AAV4U356"/>
<keyword evidence="2" id="KW-0732">Signal</keyword>
<comment type="caution">
    <text evidence="7">The sequence shown here is derived from an EMBL/GenBank/DDBJ whole genome shotgun (WGS) entry which is preliminary data.</text>
</comment>
<dbReference type="GO" id="GO:0005576">
    <property type="term" value="C:extracellular region"/>
    <property type="evidence" value="ECO:0007669"/>
    <property type="project" value="InterPro"/>
</dbReference>
<evidence type="ECO:0000256" key="5">
    <source>
        <dbReference type="ARBA" id="ARBA00023180"/>
    </source>
</evidence>
<evidence type="ECO:0000256" key="3">
    <source>
        <dbReference type="ARBA" id="ARBA00022737"/>
    </source>
</evidence>
<dbReference type="Pfam" id="PF01607">
    <property type="entry name" value="CBM_14"/>
    <property type="match status" value="2"/>
</dbReference>
<organism evidence="7 8">
    <name type="scientific">Caerostris extrusa</name>
    <name type="common">Bark spider</name>
    <name type="synonym">Caerostris bankana</name>
    <dbReference type="NCBI Taxonomy" id="172846"/>
    <lineage>
        <taxon>Eukaryota</taxon>
        <taxon>Metazoa</taxon>
        <taxon>Ecdysozoa</taxon>
        <taxon>Arthropoda</taxon>
        <taxon>Chelicerata</taxon>
        <taxon>Arachnida</taxon>
        <taxon>Araneae</taxon>
        <taxon>Araneomorphae</taxon>
        <taxon>Entelegynae</taxon>
        <taxon>Araneoidea</taxon>
        <taxon>Araneidae</taxon>
        <taxon>Caerostris</taxon>
    </lineage>
</organism>
<dbReference type="PANTHER" id="PTHR23301">
    <property type="entry name" value="CHITIN BINDING PERITROPHIN-A"/>
    <property type="match status" value="1"/>
</dbReference>
<evidence type="ECO:0000313" key="8">
    <source>
        <dbReference type="Proteomes" id="UP001054945"/>
    </source>
</evidence>
<protein>
    <recommendedName>
        <fullName evidence="6">Chitin-binding type-2 domain-containing protein</fullName>
    </recommendedName>
</protein>
<feature type="domain" description="Chitin-binding type-2" evidence="6">
    <location>
        <begin position="92"/>
        <end position="150"/>
    </location>
</feature>
<dbReference type="Gene3D" id="2.170.140.10">
    <property type="entry name" value="Chitin binding domain"/>
    <property type="match status" value="2"/>
</dbReference>
<keyword evidence="4" id="KW-1015">Disulfide bond</keyword>
<dbReference type="InterPro" id="IPR036508">
    <property type="entry name" value="Chitin-bd_dom_sf"/>
</dbReference>
<reference evidence="7 8" key="1">
    <citation type="submission" date="2021-06" db="EMBL/GenBank/DDBJ databases">
        <title>Caerostris extrusa draft genome.</title>
        <authorList>
            <person name="Kono N."/>
            <person name="Arakawa K."/>
        </authorList>
    </citation>
    <scope>NUCLEOTIDE SEQUENCE [LARGE SCALE GENOMIC DNA]</scope>
</reference>
<dbReference type="SUPFAM" id="SSF57625">
    <property type="entry name" value="Invertebrate chitin-binding proteins"/>
    <property type="match status" value="2"/>
</dbReference>
<dbReference type="Proteomes" id="UP001054945">
    <property type="component" value="Unassembled WGS sequence"/>
</dbReference>
<evidence type="ECO:0000256" key="1">
    <source>
        <dbReference type="ARBA" id="ARBA00022669"/>
    </source>
</evidence>
<proteinExistence type="predicted"/>
<sequence length="236" mass="26739">MNQARVTFIFTSELFETCLGDLFHLLILGTSLNNVCAGADLLEPSLENNLKFSFRTNFPLFRKQNFLVPVKMARVMIFLLLAVLHCQMVFSQFKCPNKSGFYADPEQCDLYYECRNGQPKEKLCKDGLVFNDNNPLYGRCDFPFVVNCETAKSSTNCPRQNGMFARPDSCTVFWQCVDGLASKMSCQNGLAFNPKAGTCQWKYLVPDCGKQPAGFLNFETLNEDRGSKKGRRFALE</sequence>
<keyword evidence="1" id="KW-0147">Chitin-binding</keyword>
<gene>
    <name evidence="7" type="ORF">CEXT_184801</name>
</gene>
<name>A0AAV4U356_CAEEX</name>
<keyword evidence="5" id="KW-0325">Glycoprotein</keyword>
<evidence type="ECO:0000256" key="4">
    <source>
        <dbReference type="ARBA" id="ARBA00023157"/>
    </source>
</evidence>
<dbReference type="PANTHER" id="PTHR23301:SF0">
    <property type="entry name" value="CHITIN-BINDING TYPE-2 DOMAIN-CONTAINING PROTEIN-RELATED"/>
    <property type="match status" value="1"/>
</dbReference>
<evidence type="ECO:0000256" key="2">
    <source>
        <dbReference type="ARBA" id="ARBA00022729"/>
    </source>
</evidence>
<evidence type="ECO:0000259" key="6">
    <source>
        <dbReference type="PROSITE" id="PS50940"/>
    </source>
</evidence>
<dbReference type="EMBL" id="BPLR01012209">
    <property type="protein sequence ID" value="GIY52196.1"/>
    <property type="molecule type" value="Genomic_DNA"/>
</dbReference>
<feature type="domain" description="Chitin-binding type-2" evidence="6">
    <location>
        <begin position="154"/>
        <end position="210"/>
    </location>
</feature>
<evidence type="ECO:0000313" key="7">
    <source>
        <dbReference type="EMBL" id="GIY52196.1"/>
    </source>
</evidence>
<keyword evidence="3" id="KW-0677">Repeat</keyword>
<dbReference type="InterPro" id="IPR002557">
    <property type="entry name" value="Chitin-bd_dom"/>
</dbReference>
<dbReference type="PROSITE" id="PS50940">
    <property type="entry name" value="CHIT_BIND_II"/>
    <property type="match status" value="2"/>
</dbReference>
<dbReference type="InterPro" id="IPR051940">
    <property type="entry name" value="Chitin_bind-dev_reg"/>
</dbReference>